<dbReference type="PRINTS" id="PR00382">
    <property type="entry name" value="LIPIDTRNSFER"/>
</dbReference>
<dbReference type="InterPro" id="IPR016140">
    <property type="entry name" value="Bifunc_inhib/LTP/seed_store"/>
</dbReference>
<dbReference type="SUPFAM" id="SSF47699">
    <property type="entry name" value="Bifunctional inhibitor/lipid-transfer protein/seed storage 2S albumin"/>
    <property type="match status" value="1"/>
</dbReference>
<feature type="signal peptide" evidence="12">
    <location>
        <begin position="1"/>
        <end position="24"/>
    </location>
</feature>
<dbReference type="InterPro" id="IPR043325">
    <property type="entry name" value="LTSS"/>
</dbReference>
<dbReference type="CDD" id="cd00010">
    <property type="entry name" value="AAI_LTSS"/>
    <property type="match status" value="1"/>
</dbReference>
<dbReference type="GO" id="GO:0098552">
    <property type="term" value="C:side of membrane"/>
    <property type="evidence" value="ECO:0007669"/>
    <property type="project" value="UniProtKB-KW"/>
</dbReference>
<feature type="region of interest" description="Disordered" evidence="11">
    <location>
        <begin position="105"/>
        <end position="165"/>
    </location>
</feature>
<evidence type="ECO:0000256" key="6">
    <source>
        <dbReference type="ARBA" id="ARBA00022729"/>
    </source>
</evidence>
<evidence type="ECO:0000256" key="3">
    <source>
        <dbReference type="ARBA" id="ARBA00022448"/>
    </source>
</evidence>
<feature type="chain" id="PRO_5036468061" description="Bifunctional inhibitor/plant lipid transfer protein/seed storage helical domain-containing protein" evidence="12">
    <location>
        <begin position="25"/>
        <end position="181"/>
    </location>
</feature>
<evidence type="ECO:0000313" key="15">
    <source>
        <dbReference type="Proteomes" id="UP000298416"/>
    </source>
</evidence>
<keyword evidence="10" id="KW-0449">Lipoprotein</keyword>
<protein>
    <recommendedName>
        <fullName evidence="13">Bifunctional inhibitor/plant lipid transfer protein/seed storage helical domain-containing protein</fullName>
    </recommendedName>
</protein>
<dbReference type="Proteomes" id="UP000298416">
    <property type="component" value="Unassembled WGS sequence"/>
</dbReference>
<dbReference type="InterPro" id="IPR000528">
    <property type="entry name" value="Plant_nsLTP"/>
</dbReference>
<dbReference type="InterPro" id="IPR036312">
    <property type="entry name" value="Bifun_inhib/LTP/seed_sf"/>
</dbReference>
<keyword evidence="5" id="KW-0472">Membrane</keyword>
<dbReference type="SMART" id="SM00499">
    <property type="entry name" value="AAI"/>
    <property type="match status" value="1"/>
</dbReference>
<evidence type="ECO:0000256" key="2">
    <source>
        <dbReference type="ARBA" id="ARBA00009748"/>
    </source>
</evidence>
<dbReference type="FunFam" id="1.10.110.10:FF:000001">
    <property type="entry name" value="Bifunctional inhibitor/lipid-transfer protein/seed storage 2S albumin superfamily protein"/>
    <property type="match status" value="1"/>
</dbReference>
<evidence type="ECO:0000256" key="8">
    <source>
        <dbReference type="ARBA" id="ARBA00023157"/>
    </source>
</evidence>
<reference evidence="14" key="1">
    <citation type="submission" date="2018-01" db="EMBL/GenBank/DDBJ databases">
        <authorList>
            <person name="Mao J.F."/>
        </authorList>
    </citation>
    <scope>NUCLEOTIDE SEQUENCE</scope>
    <source>
        <strain evidence="14">Huo1</strain>
        <tissue evidence="14">Leaf</tissue>
    </source>
</reference>
<accession>A0A8X9ACP1</accession>
<evidence type="ECO:0000313" key="14">
    <source>
        <dbReference type="EMBL" id="KAG6434954.1"/>
    </source>
</evidence>
<feature type="compositionally biased region" description="Low complexity" evidence="11">
    <location>
        <begin position="153"/>
        <end position="162"/>
    </location>
</feature>
<reference evidence="14" key="2">
    <citation type="submission" date="2020-08" db="EMBL/GenBank/DDBJ databases">
        <title>Plant Genome Project.</title>
        <authorList>
            <person name="Zhang R.-G."/>
        </authorList>
    </citation>
    <scope>NUCLEOTIDE SEQUENCE</scope>
    <source>
        <strain evidence="14">Huo1</strain>
        <tissue evidence="14">Leaf</tissue>
    </source>
</reference>
<keyword evidence="3" id="KW-0813">Transport</keyword>
<dbReference type="EMBL" id="PNBA02000002">
    <property type="protein sequence ID" value="KAG6434954.1"/>
    <property type="molecule type" value="Genomic_DNA"/>
</dbReference>
<evidence type="ECO:0000256" key="7">
    <source>
        <dbReference type="ARBA" id="ARBA00023121"/>
    </source>
</evidence>
<evidence type="ECO:0000256" key="10">
    <source>
        <dbReference type="ARBA" id="ARBA00023288"/>
    </source>
</evidence>
<evidence type="ECO:0000256" key="11">
    <source>
        <dbReference type="SAM" id="MobiDB-lite"/>
    </source>
</evidence>
<evidence type="ECO:0000256" key="4">
    <source>
        <dbReference type="ARBA" id="ARBA00022475"/>
    </source>
</evidence>
<dbReference type="OrthoDB" id="912574at2759"/>
<keyword evidence="5" id="KW-0336">GPI-anchor</keyword>
<comment type="similarity">
    <text evidence="2">Belongs to the plant LTP family.</text>
</comment>
<evidence type="ECO:0000256" key="1">
    <source>
        <dbReference type="ARBA" id="ARBA00004609"/>
    </source>
</evidence>
<dbReference type="AlphaFoldDB" id="A0A8X9ACP1"/>
<evidence type="ECO:0000256" key="5">
    <source>
        <dbReference type="ARBA" id="ARBA00022622"/>
    </source>
</evidence>
<comment type="caution">
    <text evidence="14">The sequence shown here is derived from an EMBL/GenBank/DDBJ whole genome shotgun (WGS) entry which is preliminary data.</text>
</comment>
<evidence type="ECO:0000259" key="13">
    <source>
        <dbReference type="SMART" id="SM00499"/>
    </source>
</evidence>
<evidence type="ECO:0000256" key="12">
    <source>
        <dbReference type="SAM" id="SignalP"/>
    </source>
</evidence>
<dbReference type="Pfam" id="PF14368">
    <property type="entry name" value="LTP_2"/>
    <property type="match status" value="1"/>
</dbReference>
<dbReference type="GO" id="GO:0008289">
    <property type="term" value="F:lipid binding"/>
    <property type="evidence" value="ECO:0007669"/>
    <property type="project" value="UniProtKB-KW"/>
</dbReference>
<dbReference type="GO" id="GO:0005886">
    <property type="term" value="C:plasma membrane"/>
    <property type="evidence" value="ECO:0007669"/>
    <property type="project" value="UniProtKB-SubCell"/>
</dbReference>
<sequence length="181" mass="17948">MSWAKRVMLAVAVVAATLLRGGMAQSGCTVALMSLSPCLNYVSGNSSDPSSSCCSSLSSVVDSQPQCLCTLLKGGGSSLGITVNQTLALALPGLCKVQTPPLSRCDDVHGSPTSAPAPGDAPSGSPDETVGDPTTPSETDTPSGAGSKTVPRSDGSSNSGSNVGAKMSLAVLMMASLWALS</sequence>
<feature type="domain" description="Bifunctional inhibitor/plant lipid transfer protein/seed storage helical" evidence="13">
    <location>
        <begin position="28"/>
        <end position="105"/>
    </location>
</feature>
<name>A0A8X9ACP1_SALSN</name>
<comment type="subcellular location">
    <subcellularLocation>
        <location evidence="1">Cell membrane</location>
        <topology evidence="1">Lipid-anchor</topology>
        <topology evidence="1">GPI-anchor</topology>
    </subcellularLocation>
</comment>
<feature type="compositionally biased region" description="Low complexity" evidence="11">
    <location>
        <begin position="110"/>
        <end position="143"/>
    </location>
</feature>
<proteinExistence type="inferred from homology"/>
<keyword evidence="9" id="KW-0325">Glycoprotein</keyword>
<keyword evidence="4" id="KW-1003">Cell membrane</keyword>
<dbReference type="PANTHER" id="PTHR33044">
    <property type="entry name" value="BIFUNCTIONAL INHIBITOR/LIPID-TRANSFER PROTEIN/SEED STORAGE 2S ALBUMIN SUPERFAMILY PROTEIN-RELATED"/>
    <property type="match status" value="1"/>
</dbReference>
<organism evidence="14">
    <name type="scientific">Salvia splendens</name>
    <name type="common">Scarlet sage</name>
    <dbReference type="NCBI Taxonomy" id="180675"/>
    <lineage>
        <taxon>Eukaryota</taxon>
        <taxon>Viridiplantae</taxon>
        <taxon>Streptophyta</taxon>
        <taxon>Embryophyta</taxon>
        <taxon>Tracheophyta</taxon>
        <taxon>Spermatophyta</taxon>
        <taxon>Magnoliopsida</taxon>
        <taxon>eudicotyledons</taxon>
        <taxon>Gunneridae</taxon>
        <taxon>Pentapetalae</taxon>
        <taxon>asterids</taxon>
        <taxon>lamiids</taxon>
        <taxon>Lamiales</taxon>
        <taxon>Lamiaceae</taxon>
        <taxon>Nepetoideae</taxon>
        <taxon>Mentheae</taxon>
        <taxon>Salviinae</taxon>
        <taxon>Salvia</taxon>
        <taxon>Salvia subgen. Calosphace</taxon>
        <taxon>core Calosphace</taxon>
    </lineage>
</organism>
<gene>
    <name evidence="14" type="ORF">SASPL_106599</name>
</gene>
<keyword evidence="15" id="KW-1185">Reference proteome</keyword>
<keyword evidence="7" id="KW-0446">Lipid-binding</keyword>
<evidence type="ECO:0000256" key="9">
    <source>
        <dbReference type="ARBA" id="ARBA00023180"/>
    </source>
</evidence>
<keyword evidence="6 12" id="KW-0732">Signal</keyword>
<dbReference type="Gene3D" id="1.10.110.10">
    <property type="entry name" value="Plant lipid-transfer and hydrophobic proteins"/>
    <property type="match status" value="1"/>
</dbReference>
<keyword evidence="8" id="KW-1015">Disulfide bond</keyword>
<dbReference type="GO" id="GO:0006869">
    <property type="term" value="P:lipid transport"/>
    <property type="evidence" value="ECO:0007669"/>
    <property type="project" value="InterPro"/>
</dbReference>